<dbReference type="EMBL" id="PECH01000009">
    <property type="protein sequence ID" value="TDZ78162.1"/>
    <property type="molecule type" value="Genomic_DNA"/>
</dbReference>
<comment type="caution">
    <text evidence="1">The sequence shown here is derived from an EMBL/GenBank/DDBJ whole genome shotgun (WGS) entry which is preliminary data.</text>
</comment>
<organism evidence="1 2">
    <name type="scientific">Mycobacteroides salmoniphilum</name>
    <dbReference type="NCBI Taxonomy" id="404941"/>
    <lineage>
        <taxon>Bacteria</taxon>
        <taxon>Bacillati</taxon>
        <taxon>Actinomycetota</taxon>
        <taxon>Actinomycetes</taxon>
        <taxon>Mycobacteriales</taxon>
        <taxon>Mycobacteriaceae</taxon>
        <taxon>Mycobacteroides</taxon>
    </lineage>
</organism>
<name>A0A4R8RUG6_9MYCO</name>
<proteinExistence type="predicted"/>
<gene>
    <name evidence="1" type="ORF">DE4585_03998</name>
</gene>
<dbReference type="RefSeq" id="WP_134073021.1">
    <property type="nucleotide sequence ID" value="NZ_PECH01000009.1"/>
</dbReference>
<sequence length="227" mass="26538">MTSSIKEFRETGYAAELFTFASRYKSPVALKYYSILPQFFERVQEQEDALSAAGLPAQGLTAFLRDYMHAWDQDDYTKFDLRRALACVTEDMVFTLSATFKFQWKNHKVGWSSSRLATVSSWLLYALSREVIFGPMSDSRDDLPVFDFHDNIVRIAMPWGIPFEAAWSRWIPRFLQVGPLRRCWLITGMDRYVMRHQDGEWRIARIDTDWDMAQALVQLLPIHTPVF</sequence>
<reference evidence="1 2" key="1">
    <citation type="journal article" date="2019" name="Sci. Rep.">
        <title>Extended insight into the Mycobacterium chelonae-abscessus complex through whole genome sequencing of Mycobacterium salmoniphilum outbreak and Mycobacterium salmoniphilum-like strains.</title>
        <authorList>
            <person name="Behra P.R.K."/>
            <person name="Das S."/>
            <person name="Pettersson B.M.F."/>
            <person name="Shirreff L."/>
            <person name="DuCote T."/>
            <person name="Jacobsson K.G."/>
            <person name="Ennis D.G."/>
            <person name="Kirsebom L.A."/>
        </authorList>
    </citation>
    <scope>NUCLEOTIDE SEQUENCE [LARGE SCALE GENOMIC DNA]</scope>
    <source>
        <strain evidence="1 2">DE 4585</strain>
    </source>
</reference>
<dbReference type="Proteomes" id="UP000295117">
    <property type="component" value="Unassembled WGS sequence"/>
</dbReference>
<evidence type="ECO:0000313" key="1">
    <source>
        <dbReference type="EMBL" id="TDZ78162.1"/>
    </source>
</evidence>
<dbReference type="AlphaFoldDB" id="A0A4R8RUG6"/>
<protein>
    <submittedName>
        <fullName evidence="1">Uncharacterized protein</fullName>
    </submittedName>
</protein>
<accession>A0A4R8RUG6</accession>
<evidence type="ECO:0000313" key="2">
    <source>
        <dbReference type="Proteomes" id="UP000295117"/>
    </source>
</evidence>